<keyword evidence="14" id="KW-1185">Reference proteome</keyword>
<evidence type="ECO:0000256" key="5">
    <source>
        <dbReference type="ARBA" id="ARBA00022737"/>
    </source>
</evidence>
<dbReference type="InterPro" id="IPR031127">
    <property type="entry name" value="E3_UB_ligase_RBR"/>
</dbReference>
<dbReference type="CDD" id="cd22584">
    <property type="entry name" value="Rcat_RBR_unk"/>
    <property type="match status" value="1"/>
</dbReference>
<evidence type="ECO:0000259" key="11">
    <source>
        <dbReference type="PROSITE" id="PS50089"/>
    </source>
</evidence>
<evidence type="ECO:0000313" key="14">
    <source>
        <dbReference type="Proteomes" id="UP000283090"/>
    </source>
</evidence>
<dbReference type="PANTHER" id="PTHR11685">
    <property type="entry name" value="RBR FAMILY RING FINGER AND IBR DOMAIN-CONTAINING"/>
    <property type="match status" value="1"/>
</dbReference>
<dbReference type="RefSeq" id="XP_067488718.1">
    <property type="nucleotide sequence ID" value="XM_067637175.1"/>
</dbReference>
<keyword evidence="3" id="KW-0808">Transferase</keyword>
<evidence type="ECO:0000256" key="7">
    <source>
        <dbReference type="ARBA" id="ARBA00022786"/>
    </source>
</evidence>
<dbReference type="InterPro" id="IPR017907">
    <property type="entry name" value="Znf_RING_CS"/>
</dbReference>
<dbReference type="AlphaFoldDB" id="A0A436ZW23"/>
<dbReference type="GeneID" id="93589884"/>
<evidence type="ECO:0000256" key="9">
    <source>
        <dbReference type="PROSITE-ProRule" id="PRU00175"/>
    </source>
</evidence>
<comment type="catalytic activity">
    <reaction evidence="1">
        <text>[E2 ubiquitin-conjugating enzyme]-S-ubiquitinyl-L-cysteine + [acceptor protein]-L-lysine = [E2 ubiquitin-conjugating enzyme]-L-cysteine + [acceptor protein]-N(6)-ubiquitinyl-L-lysine.</text>
        <dbReference type="EC" id="2.3.2.31"/>
    </reaction>
</comment>
<organism evidence="13 14">
    <name type="scientific">Arthrobotrys flagrans</name>
    <name type="common">Nematode-trapping fungus</name>
    <name type="synonym">Trichothecium flagrans</name>
    <dbReference type="NCBI Taxonomy" id="97331"/>
    <lineage>
        <taxon>Eukaryota</taxon>
        <taxon>Fungi</taxon>
        <taxon>Dikarya</taxon>
        <taxon>Ascomycota</taxon>
        <taxon>Pezizomycotina</taxon>
        <taxon>Orbiliomycetes</taxon>
        <taxon>Orbiliales</taxon>
        <taxon>Orbiliaceae</taxon>
        <taxon>Arthrobotrys</taxon>
    </lineage>
</organism>
<keyword evidence="7" id="KW-0833">Ubl conjugation pathway</keyword>
<feature type="domain" description="RING-type" evidence="12">
    <location>
        <begin position="215"/>
        <end position="410"/>
    </location>
</feature>
<keyword evidence="8" id="KW-0862">Zinc</keyword>
<keyword evidence="5" id="KW-0677">Repeat</keyword>
<name>A0A436ZW23_ARTFL</name>
<proteinExistence type="predicted"/>
<dbReference type="Gene3D" id="1.20.120.1750">
    <property type="match status" value="1"/>
</dbReference>
<dbReference type="OrthoDB" id="9977870at2759"/>
<dbReference type="Gene3D" id="3.30.40.10">
    <property type="entry name" value="Zinc/RING finger domain, C3HC4 (zinc finger)"/>
    <property type="match status" value="1"/>
</dbReference>
<evidence type="ECO:0000256" key="8">
    <source>
        <dbReference type="ARBA" id="ARBA00022833"/>
    </source>
</evidence>
<evidence type="ECO:0000256" key="6">
    <source>
        <dbReference type="ARBA" id="ARBA00022771"/>
    </source>
</evidence>
<dbReference type="GO" id="GO:0016567">
    <property type="term" value="P:protein ubiquitination"/>
    <property type="evidence" value="ECO:0007669"/>
    <property type="project" value="InterPro"/>
</dbReference>
<evidence type="ECO:0000256" key="2">
    <source>
        <dbReference type="ARBA" id="ARBA00012251"/>
    </source>
</evidence>
<dbReference type="InterPro" id="IPR013083">
    <property type="entry name" value="Znf_RING/FYVE/PHD"/>
</dbReference>
<accession>A0A436ZW23</accession>
<dbReference type="Proteomes" id="UP000283090">
    <property type="component" value="Unassembled WGS sequence"/>
</dbReference>
<sequence>MATAGPSQSRLISNRIPAPTPDPLNPYGDDVLVALALQLEELDIEVESRKGKERAGKTTDRHVALQEYKELLLSMSQIHADQRMAKSIEDAVLKDAAIIAEFNALEATAVRDRQQALQMANAEATPRTFPAANQTARNVFSSRSTVAPSSRSLSIRGGGEYYDDDLESLSGSTEYDHQTIHSGYTIDDELQSNRGKTSRRPYVQESGLKYYTAGPKVECSICSDSVPQDQSVKCPCNHIYCRDCLRAYVFKAMKDESLYPLKCCKVEVPGNVISRILTAAEYQKYQEVAVEYSSSDRIYCPNKSCLQFITPESVYKMNNYAHCTRCSTLACIRCKEVWHPGACKVDHELQAVIATARQQGWKQCFKCKRMVELRTGCHHMTCYCKAEFCYVCGVEWKNCPCEVFEEGRLYDNAVARVDQAAVRPLAPGFRMNMINQVQQQIRNNNACQHPRGFVRETDRKPLGHRCEICDVTHWKYILVCRDCGIQVCEECRRFRA</sequence>
<dbReference type="SUPFAM" id="SSF57850">
    <property type="entry name" value="RING/U-box"/>
    <property type="match status" value="2"/>
</dbReference>
<dbReference type="InterPro" id="IPR001841">
    <property type="entry name" value="Znf_RING"/>
</dbReference>
<dbReference type="EMBL" id="SAEB01000009">
    <property type="protein sequence ID" value="RVD83174.1"/>
    <property type="molecule type" value="Genomic_DNA"/>
</dbReference>
<dbReference type="GO" id="GO:0008270">
    <property type="term" value="F:zinc ion binding"/>
    <property type="evidence" value="ECO:0007669"/>
    <property type="project" value="UniProtKB-KW"/>
</dbReference>
<protein>
    <recommendedName>
        <fullName evidence="2">RBR-type E3 ubiquitin transferase</fullName>
        <ecNumber evidence="2">2.3.2.31</ecNumber>
    </recommendedName>
</protein>
<evidence type="ECO:0000256" key="1">
    <source>
        <dbReference type="ARBA" id="ARBA00001798"/>
    </source>
</evidence>
<evidence type="ECO:0000256" key="3">
    <source>
        <dbReference type="ARBA" id="ARBA00022679"/>
    </source>
</evidence>
<dbReference type="EC" id="2.3.2.31" evidence="2"/>
<feature type="region of interest" description="Disordered" evidence="10">
    <location>
        <begin position="1"/>
        <end position="24"/>
    </location>
</feature>
<dbReference type="STRING" id="97331.A0A436ZW23"/>
<evidence type="ECO:0000256" key="10">
    <source>
        <dbReference type="SAM" id="MobiDB-lite"/>
    </source>
</evidence>
<dbReference type="VEuPathDB" id="FungiDB:DFL_007573"/>
<dbReference type="InterPro" id="IPR044066">
    <property type="entry name" value="TRIAD_supradom"/>
</dbReference>
<dbReference type="PROSITE" id="PS50089">
    <property type="entry name" value="ZF_RING_2"/>
    <property type="match status" value="1"/>
</dbReference>
<keyword evidence="4" id="KW-0479">Metal-binding</keyword>
<gene>
    <name evidence="13" type="ORF">DFL_007573</name>
</gene>
<evidence type="ECO:0000313" key="13">
    <source>
        <dbReference type="EMBL" id="RVD83174.1"/>
    </source>
</evidence>
<dbReference type="Pfam" id="PF01485">
    <property type="entry name" value="IBR"/>
    <property type="match status" value="1"/>
</dbReference>
<reference evidence="13 14" key="1">
    <citation type="submission" date="2019-01" db="EMBL/GenBank/DDBJ databases">
        <title>Intercellular communication is required for trap formation in the nematode-trapping fungus Duddingtonia flagrans.</title>
        <authorList>
            <person name="Youssar L."/>
            <person name="Wernet V."/>
            <person name="Hensel N."/>
            <person name="Hildebrandt H.-G."/>
            <person name="Fischer R."/>
        </authorList>
    </citation>
    <scope>NUCLEOTIDE SEQUENCE [LARGE SCALE GENOMIC DNA]</scope>
    <source>
        <strain evidence="13 14">CBS H-5679</strain>
    </source>
</reference>
<evidence type="ECO:0000256" key="4">
    <source>
        <dbReference type="ARBA" id="ARBA00022723"/>
    </source>
</evidence>
<keyword evidence="6 9" id="KW-0863">Zinc-finger</keyword>
<dbReference type="InterPro" id="IPR002867">
    <property type="entry name" value="IBR_dom"/>
</dbReference>
<feature type="domain" description="RING-type" evidence="11">
    <location>
        <begin position="219"/>
        <end position="263"/>
    </location>
</feature>
<dbReference type="SMART" id="SM00647">
    <property type="entry name" value="IBR"/>
    <property type="match status" value="2"/>
</dbReference>
<dbReference type="GO" id="GO:0061630">
    <property type="term" value="F:ubiquitin protein ligase activity"/>
    <property type="evidence" value="ECO:0007669"/>
    <property type="project" value="UniProtKB-EC"/>
</dbReference>
<dbReference type="PROSITE" id="PS00518">
    <property type="entry name" value="ZF_RING_1"/>
    <property type="match status" value="1"/>
</dbReference>
<evidence type="ECO:0000259" key="12">
    <source>
        <dbReference type="PROSITE" id="PS51873"/>
    </source>
</evidence>
<comment type="caution">
    <text evidence="13">The sequence shown here is derived from an EMBL/GenBank/DDBJ whole genome shotgun (WGS) entry which is preliminary data.</text>
</comment>
<feature type="compositionally biased region" description="Polar residues" evidence="10">
    <location>
        <begin position="1"/>
        <end position="12"/>
    </location>
</feature>
<dbReference type="PROSITE" id="PS51873">
    <property type="entry name" value="TRIAD"/>
    <property type="match status" value="1"/>
</dbReference>